<comment type="caution">
    <text evidence="4">The sequence shown here is derived from an EMBL/GenBank/DDBJ whole genome shotgun (WGS) entry which is preliminary data.</text>
</comment>
<feature type="region of interest" description="Disordered" evidence="2">
    <location>
        <begin position="1138"/>
        <end position="1208"/>
    </location>
</feature>
<feature type="compositionally biased region" description="Basic residues" evidence="2">
    <location>
        <begin position="1"/>
        <end position="10"/>
    </location>
</feature>
<evidence type="ECO:0000256" key="2">
    <source>
        <dbReference type="SAM" id="MobiDB-lite"/>
    </source>
</evidence>
<dbReference type="AlphaFoldDB" id="A0AAE0PAJ8"/>
<dbReference type="EMBL" id="JAUTDP010000009">
    <property type="protein sequence ID" value="KAK3396424.1"/>
    <property type="molecule type" value="Genomic_DNA"/>
</dbReference>
<protein>
    <recommendedName>
        <fullName evidence="3">Nephrocystin 3-like N-terminal domain-containing protein</fullName>
    </recommendedName>
</protein>
<dbReference type="Proteomes" id="UP001281003">
    <property type="component" value="Unassembled WGS sequence"/>
</dbReference>
<dbReference type="Pfam" id="PF24883">
    <property type="entry name" value="NPHP3_N"/>
    <property type="match status" value="1"/>
</dbReference>
<feature type="region of interest" description="Disordered" evidence="2">
    <location>
        <begin position="966"/>
        <end position="999"/>
    </location>
</feature>
<reference evidence="4" key="2">
    <citation type="submission" date="2023-07" db="EMBL/GenBank/DDBJ databases">
        <authorList>
            <consortium name="Lawrence Berkeley National Laboratory"/>
            <person name="Haridas S."/>
            <person name="Hensen N."/>
            <person name="Bonometti L."/>
            <person name="Westerberg I."/>
            <person name="Brannstrom I.O."/>
            <person name="Guillou S."/>
            <person name="Cros-Aarteil S."/>
            <person name="Calhoun S."/>
            <person name="Kuo A."/>
            <person name="Mondo S."/>
            <person name="Pangilinan J."/>
            <person name="Riley R."/>
            <person name="LaButti K."/>
            <person name="Andreopoulos B."/>
            <person name="Lipzen A."/>
            <person name="Chen C."/>
            <person name="Yanf M."/>
            <person name="Daum C."/>
            <person name="Ng V."/>
            <person name="Clum A."/>
            <person name="Steindorff A."/>
            <person name="Ohm R."/>
            <person name="Martin F."/>
            <person name="Silar P."/>
            <person name="Natvig D."/>
            <person name="Lalanne C."/>
            <person name="Gautier V."/>
            <person name="Ament-velasquez S.L."/>
            <person name="Kruys A."/>
            <person name="Hutchinson M.I."/>
            <person name="Powell A.J."/>
            <person name="Barry K."/>
            <person name="Miller A.N."/>
            <person name="Grigoriev I.V."/>
            <person name="Debuchy R."/>
            <person name="Gladieux P."/>
            <person name="Thoren M.H."/>
            <person name="Johannesson H."/>
        </authorList>
    </citation>
    <scope>NUCLEOTIDE SEQUENCE</scope>
    <source>
        <strain evidence="4">FGSC 1904</strain>
    </source>
</reference>
<feature type="region of interest" description="Disordered" evidence="2">
    <location>
        <begin position="1"/>
        <end position="21"/>
    </location>
</feature>
<dbReference type="PANTHER" id="PTHR10039:SF5">
    <property type="entry name" value="NACHT DOMAIN-CONTAINING PROTEIN"/>
    <property type="match status" value="1"/>
</dbReference>
<proteinExistence type="predicted"/>
<gene>
    <name evidence="4" type="ORF">B0T20DRAFT_508904</name>
</gene>
<keyword evidence="5" id="KW-1185">Reference proteome</keyword>
<reference evidence="4" key="1">
    <citation type="journal article" date="2023" name="Mol. Phylogenet. Evol.">
        <title>Genome-scale phylogeny and comparative genomics of the fungal order Sordariales.</title>
        <authorList>
            <person name="Hensen N."/>
            <person name="Bonometti L."/>
            <person name="Westerberg I."/>
            <person name="Brannstrom I.O."/>
            <person name="Guillou S."/>
            <person name="Cros-Aarteil S."/>
            <person name="Calhoun S."/>
            <person name="Haridas S."/>
            <person name="Kuo A."/>
            <person name="Mondo S."/>
            <person name="Pangilinan J."/>
            <person name="Riley R."/>
            <person name="LaButti K."/>
            <person name="Andreopoulos B."/>
            <person name="Lipzen A."/>
            <person name="Chen C."/>
            <person name="Yan M."/>
            <person name="Daum C."/>
            <person name="Ng V."/>
            <person name="Clum A."/>
            <person name="Steindorff A."/>
            <person name="Ohm R.A."/>
            <person name="Martin F."/>
            <person name="Silar P."/>
            <person name="Natvig D.O."/>
            <person name="Lalanne C."/>
            <person name="Gautier V."/>
            <person name="Ament-Velasquez S.L."/>
            <person name="Kruys A."/>
            <person name="Hutchinson M.I."/>
            <person name="Powell A.J."/>
            <person name="Barry K."/>
            <person name="Miller A.N."/>
            <person name="Grigoriev I.V."/>
            <person name="Debuchy R."/>
            <person name="Gladieux P."/>
            <person name="Hiltunen Thoren M."/>
            <person name="Johannesson H."/>
        </authorList>
    </citation>
    <scope>NUCLEOTIDE SEQUENCE</scope>
    <source>
        <strain evidence="4">FGSC 1904</strain>
    </source>
</reference>
<evidence type="ECO:0000313" key="5">
    <source>
        <dbReference type="Proteomes" id="UP001281003"/>
    </source>
</evidence>
<name>A0AAE0PAJ8_SORBR</name>
<evidence type="ECO:0000259" key="3">
    <source>
        <dbReference type="Pfam" id="PF24883"/>
    </source>
</evidence>
<feature type="compositionally biased region" description="Polar residues" evidence="2">
    <location>
        <begin position="1197"/>
        <end position="1208"/>
    </location>
</feature>
<keyword evidence="1" id="KW-0677">Repeat</keyword>
<dbReference type="InterPro" id="IPR056884">
    <property type="entry name" value="NPHP3-like_N"/>
</dbReference>
<evidence type="ECO:0000256" key="1">
    <source>
        <dbReference type="ARBA" id="ARBA00022737"/>
    </source>
</evidence>
<evidence type="ECO:0000313" key="4">
    <source>
        <dbReference type="EMBL" id="KAK3396424.1"/>
    </source>
</evidence>
<dbReference type="PANTHER" id="PTHR10039">
    <property type="entry name" value="AMELOGENIN"/>
    <property type="match status" value="1"/>
</dbReference>
<accession>A0AAE0PAJ8</accession>
<organism evidence="4 5">
    <name type="scientific">Sordaria brevicollis</name>
    <dbReference type="NCBI Taxonomy" id="83679"/>
    <lineage>
        <taxon>Eukaryota</taxon>
        <taxon>Fungi</taxon>
        <taxon>Dikarya</taxon>
        <taxon>Ascomycota</taxon>
        <taxon>Pezizomycotina</taxon>
        <taxon>Sordariomycetes</taxon>
        <taxon>Sordariomycetidae</taxon>
        <taxon>Sordariales</taxon>
        <taxon>Sordariaceae</taxon>
        <taxon>Sordaria</taxon>
    </lineage>
</organism>
<sequence>MTRHRRTRKRSAPEHPPERTNVAVDYTPYRTGHVMGDWRDRYMNVRPESTNRVRMDAFAALQLITKVAYTVQLFDELLPYLVSKMNETTVEFHTFFEHMCEYTLLCHLKMVYEAMPKSSSTQQLHCMITSYSTLLRDAYESLLRTRNPHSDETRPKLQNLHKILKNMLQPSFLRGLCTQQEAAFLSNCSHFDCGYLPHEEIEKAVCDLVVSLRDGKEVSGRLEPSKILGLLPETPRGLLPRIPMLGPRYNDQFWDFRQSYAYRPPIGVLRSHIMNSLKLSGKRGGRYQYIGKPTMKSGALKWILGTNDGGDTELENGRRIFIDWLQAIPGNSSEAATAQANLFWISGNPGAGKSVIMRLIVDTVLHNRTILKPIKNLADRNPIVLYYFYRDQQDPGFNTHRHMLNDLLLQLFEQEPLLIDCIFMHRWYKLLGMSDVDVPLPSYIPKAAWKDSLIPTENSHWSTDDLAEYLIAALTGLDSFRPVYIFLDGPSGFKTQTWEDNNGTYFHFPQFIKNVRQIQPWRKAYYVYKDKEQTVGNSDGILMTNSIKVVVASRPEQDLHDFHLPLQQKSENGLMKTVSAEAPLLRVQDINSNDMKLICRYRFGMLKEGYKTMTPKWRQRRMEETVEEIVREAEGCYQVLQDALDRHPETIFDEYGEEEPTCWSSCFSCYDTKDSKGSFFDQDLELGKGHTIHDDGLDLNQNRDNHPTRDMVLPYLPRTFKLYKSMLSQICWSSQLKESREISAAINLILAHNHSHQFSLIRFKNRPLSLLEFVIAQAKEEFKFRLYPTPDEITALHRNCQLFKNKINKKLYPFVVLKPMEPHHQVFPPKPGKNKTEAELHEYFDLLPFANLSVSPLHPRLVDFLLTTSEGGELLDLDCRCDTIKDFVSNPETTGKSVCPCTRDDRRQWHFQRVKRLLCASLFEHRFLLPSTQEIRPYYKKHVRFVEESWDLAYLADQVEGEEVVRHLSTSTSRNRKGHSTSDGKSIGKAGGMQSSRESWGASVVARKQGWFPKEWVDEFSSPEPRVDIWRRLRGMFTASSSESKEGSELRLMPMPSVVVPVKQQNQQRQRKVDEDDTGYVKAKKVRFEEQLASQEQIKRERKIGEQEKRWKQMEAETLMQDDIASQKKERKMETEILMQDDAGAKKKGEYSAASSTGGSTATSTVTWAESLERDLGAYDDQFNVPVDDGAPPPPYQATTSNSGRTED</sequence>
<feature type="compositionally biased region" description="Low complexity" evidence="2">
    <location>
        <begin position="1152"/>
        <end position="1167"/>
    </location>
</feature>
<feature type="domain" description="Nephrocystin 3-like N-terminal" evidence="3">
    <location>
        <begin position="338"/>
        <end position="423"/>
    </location>
</feature>